<gene>
    <name evidence="2" type="ORF">GPAL_2235</name>
</gene>
<dbReference type="STRING" id="1121922.GCA_000428905_01294"/>
<dbReference type="Gene3D" id="2.120.10.30">
    <property type="entry name" value="TolB, C-terminal domain"/>
    <property type="match status" value="1"/>
</dbReference>
<organism evidence="2 3">
    <name type="scientific">Brumicola pallidula DSM 14239 = ACAM 615</name>
    <dbReference type="NCBI Taxonomy" id="1121922"/>
    <lineage>
        <taxon>Bacteria</taxon>
        <taxon>Pseudomonadati</taxon>
        <taxon>Pseudomonadota</taxon>
        <taxon>Gammaproteobacteria</taxon>
        <taxon>Alteromonadales</taxon>
        <taxon>Alteromonadaceae</taxon>
        <taxon>Brumicola</taxon>
    </lineage>
</organism>
<accession>K6YYN4</accession>
<dbReference type="PANTHER" id="PTHR19328:SF75">
    <property type="entry name" value="ALDOSE SUGAR DEHYDROGENASE YLII"/>
    <property type="match status" value="1"/>
</dbReference>
<protein>
    <submittedName>
        <fullName evidence="2">Glucose sorbosone dehydrogenase</fullName>
    </submittedName>
</protein>
<evidence type="ECO:0000313" key="2">
    <source>
        <dbReference type="EMBL" id="GAC29096.1"/>
    </source>
</evidence>
<dbReference type="InterPro" id="IPR011042">
    <property type="entry name" value="6-blade_b-propeller_TolB-like"/>
</dbReference>
<comment type="caution">
    <text evidence="2">The sequence shown here is derived from an EMBL/GenBank/DDBJ whole genome shotgun (WGS) entry which is preliminary data.</text>
</comment>
<dbReference type="InterPro" id="IPR012938">
    <property type="entry name" value="Glc/Sorbosone_DH"/>
</dbReference>
<evidence type="ECO:0000313" key="3">
    <source>
        <dbReference type="Proteomes" id="UP000006251"/>
    </source>
</evidence>
<keyword evidence="3" id="KW-1185">Reference proteome</keyword>
<dbReference type="Pfam" id="PF07995">
    <property type="entry name" value="GSDH"/>
    <property type="match status" value="1"/>
</dbReference>
<dbReference type="PANTHER" id="PTHR19328">
    <property type="entry name" value="HEDGEHOG-INTERACTING PROTEIN"/>
    <property type="match status" value="1"/>
</dbReference>
<sequence length="360" mass="39505">MNRTLIAATILTALPTFTIATEIKVEELASGLKNPWSIAFMNNGDALVTERAGGLRLLSKSGELSPAISGLPESSVFGQGGMLGVTMHPDFDDNKWVYVCLSVANGKQRGSEVHRGKLVGTTLEDVKEIFVANPKLDTGHHFGCRLVFDNDKKLFISLGDRTKQDQAQLTSNHIGVVVRVNDDGSVPSDNPFLDGQAPEVFSYGHRNVQGMALYPASGQIWTHEHGPKGGDEVNILAKGGNYGWPKITYGVNYNGSSITDKTEMDGMLQPLTYWVPSIAPSGMAFYTGNEFPEWKGNLLIGSLKFRYLNRMDMDGEKVVKQEELLKERNERIRDVKQAPDGSIYLLTDDVNGKVLRLTKG</sequence>
<dbReference type="Proteomes" id="UP000006251">
    <property type="component" value="Unassembled WGS sequence"/>
</dbReference>
<proteinExistence type="predicted"/>
<evidence type="ECO:0000259" key="1">
    <source>
        <dbReference type="Pfam" id="PF07995"/>
    </source>
</evidence>
<dbReference type="InterPro" id="IPR011041">
    <property type="entry name" value="Quinoprot_gluc/sorb_DH_b-prop"/>
</dbReference>
<dbReference type="EMBL" id="BAEQ01000041">
    <property type="protein sequence ID" value="GAC29096.1"/>
    <property type="molecule type" value="Genomic_DNA"/>
</dbReference>
<dbReference type="SUPFAM" id="SSF50952">
    <property type="entry name" value="Soluble quinoprotein glucose dehydrogenase"/>
    <property type="match status" value="1"/>
</dbReference>
<dbReference type="AlphaFoldDB" id="K6YYN4"/>
<feature type="domain" description="Glucose/Sorbosone dehydrogenase" evidence="1">
    <location>
        <begin position="32"/>
        <end position="356"/>
    </location>
</feature>
<dbReference type="RefSeq" id="WP_006011640.1">
    <property type="nucleotide sequence ID" value="NZ_AUAV01000005.1"/>
</dbReference>
<reference evidence="3" key="1">
    <citation type="journal article" date="2014" name="Environ. Microbiol.">
        <title>Comparative genomics of the marine bacterial genus Glaciecola reveals the high degree of genomic diversity and genomic characteristic for cold adaptation.</title>
        <authorList>
            <person name="Qin Q.L."/>
            <person name="Xie B.B."/>
            <person name="Yu Y."/>
            <person name="Shu Y.L."/>
            <person name="Rong J.C."/>
            <person name="Zhang Y.J."/>
            <person name="Zhao D.L."/>
            <person name="Chen X.L."/>
            <person name="Zhang X.Y."/>
            <person name="Chen B."/>
            <person name="Zhou B.C."/>
            <person name="Zhang Y.Z."/>
        </authorList>
    </citation>
    <scope>NUCLEOTIDE SEQUENCE [LARGE SCALE GENOMIC DNA]</scope>
    <source>
        <strain evidence="3">ACAM 615</strain>
    </source>
</reference>
<dbReference type="OrthoDB" id="9770043at2"/>
<name>K6YYN4_9ALTE</name>